<name>A0A1Y1VIN1_9FUNG</name>
<feature type="transmembrane region" description="Helical" evidence="1">
    <location>
        <begin position="25"/>
        <end position="47"/>
    </location>
</feature>
<organism evidence="2 3">
    <name type="scientific">Piromyces finnis</name>
    <dbReference type="NCBI Taxonomy" id="1754191"/>
    <lineage>
        <taxon>Eukaryota</taxon>
        <taxon>Fungi</taxon>
        <taxon>Fungi incertae sedis</taxon>
        <taxon>Chytridiomycota</taxon>
        <taxon>Chytridiomycota incertae sedis</taxon>
        <taxon>Neocallimastigomycetes</taxon>
        <taxon>Neocallimastigales</taxon>
        <taxon>Neocallimastigaceae</taxon>
        <taxon>Piromyces</taxon>
    </lineage>
</organism>
<dbReference type="EMBL" id="MCFH01000006">
    <property type="protein sequence ID" value="ORX57188.1"/>
    <property type="molecule type" value="Genomic_DNA"/>
</dbReference>
<gene>
    <name evidence="2" type="ORF">BCR36DRAFT_319362</name>
</gene>
<evidence type="ECO:0000313" key="2">
    <source>
        <dbReference type="EMBL" id="ORX57188.1"/>
    </source>
</evidence>
<sequence length="90" mass="10421">MCITSKNIFFFLKKKNNSNITEMEASLIIFFIFIIFVLISACIWIVLCNTCCGNMLLESLSEKIPCLKCFVRENRDFYSFEEVALSAQEV</sequence>
<dbReference type="Proteomes" id="UP000193719">
    <property type="component" value="Unassembled WGS sequence"/>
</dbReference>
<keyword evidence="1" id="KW-0812">Transmembrane</keyword>
<evidence type="ECO:0000256" key="1">
    <source>
        <dbReference type="SAM" id="Phobius"/>
    </source>
</evidence>
<proteinExistence type="predicted"/>
<reference evidence="2 3" key="2">
    <citation type="submission" date="2016-08" db="EMBL/GenBank/DDBJ databases">
        <title>Pervasive Adenine N6-methylation of Active Genes in Fungi.</title>
        <authorList>
            <consortium name="DOE Joint Genome Institute"/>
            <person name="Mondo S.J."/>
            <person name="Dannebaum R.O."/>
            <person name="Kuo R.C."/>
            <person name="Labutti K."/>
            <person name="Haridas S."/>
            <person name="Kuo A."/>
            <person name="Salamov A."/>
            <person name="Ahrendt S.R."/>
            <person name="Lipzen A."/>
            <person name="Sullivan W."/>
            <person name="Andreopoulos W.B."/>
            <person name="Clum A."/>
            <person name="Lindquist E."/>
            <person name="Daum C."/>
            <person name="Ramamoorthy G.K."/>
            <person name="Gryganskyi A."/>
            <person name="Culley D."/>
            <person name="Magnuson J.K."/>
            <person name="James T.Y."/>
            <person name="O'Malley M.A."/>
            <person name="Stajich J.E."/>
            <person name="Spatafora J.W."/>
            <person name="Visel A."/>
            <person name="Grigoriev I.V."/>
        </authorList>
    </citation>
    <scope>NUCLEOTIDE SEQUENCE [LARGE SCALE GENOMIC DNA]</scope>
    <source>
        <strain evidence="3">finn</strain>
    </source>
</reference>
<dbReference type="AlphaFoldDB" id="A0A1Y1VIN1"/>
<keyword evidence="3" id="KW-1185">Reference proteome</keyword>
<dbReference type="OrthoDB" id="10440354at2759"/>
<keyword evidence="1" id="KW-1133">Transmembrane helix</keyword>
<comment type="caution">
    <text evidence="2">The sequence shown here is derived from an EMBL/GenBank/DDBJ whole genome shotgun (WGS) entry which is preliminary data.</text>
</comment>
<keyword evidence="1" id="KW-0472">Membrane</keyword>
<evidence type="ECO:0000313" key="3">
    <source>
        <dbReference type="Proteomes" id="UP000193719"/>
    </source>
</evidence>
<accession>A0A1Y1VIN1</accession>
<reference evidence="2 3" key="1">
    <citation type="submission" date="2016-08" db="EMBL/GenBank/DDBJ databases">
        <title>Genomes of anaerobic fungi encode conserved fungal cellulosomes for biomass hydrolysis.</title>
        <authorList>
            <consortium name="DOE Joint Genome Institute"/>
            <person name="Haitjema C.H."/>
            <person name="Gilmore S.P."/>
            <person name="Henske J.K."/>
            <person name="Solomon K.V."/>
            <person name="De Groot R."/>
            <person name="Kuo A."/>
            <person name="Mondo S.J."/>
            <person name="Salamov A.A."/>
            <person name="Labutti K."/>
            <person name="Zhao Z."/>
            <person name="Chiniquy J."/>
            <person name="Barry K."/>
            <person name="Brewer H.M."/>
            <person name="Purvine S.O."/>
            <person name="Wright A.T."/>
            <person name="Boxma B."/>
            <person name="Van Alen T."/>
            <person name="Hackstein J.H."/>
            <person name="Baker S.E."/>
            <person name="Grigoriev I.V."/>
            <person name="O'Malley M.A."/>
        </authorList>
    </citation>
    <scope>NUCLEOTIDE SEQUENCE [LARGE SCALE GENOMIC DNA]</scope>
    <source>
        <strain evidence="3">finn</strain>
    </source>
</reference>
<protein>
    <submittedName>
        <fullName evidence="2">Uncharacterized protein</fullName>
    </submittedName>
</protein>